<protein>
    <submittedName>
        <fullName evidence="3">GIY-YIG nuclease family protein</fullName>
    </submittedName>
</protein>
<dbReference type="RefSeq" id="WP_121918646.1">
    <property type="nucleotide sequence ID" value="NZ_REFV01000021.1"/>
</dbReference>
<comment type="caution">
    <text evidence="3">The sequence shown here is derived from an EMBL/GenBank/DDBJ whole genome shotgun (WGS) entry which is preliminary data.</text>
</comment>
<dbReference type="AlphaFoldDB" id="A0A3M0G2R2"/>
<dbReference type="Pfam" id="PF01541">
    <property type="entry name" value="GIY-YIG"/>
    <property type="match status" value="1"/>
</dbReference>
<dbReference type="InterPro" id="IPR050190">
    <property type="entry name" value="UPF0213_domain"/>
</dbReference>
<dbReference type="InterPro" id="IPR000305">
    <property type="entry name" value="GIY-YIG_endonuc"/>
</dbReference>
<sequence length="94" mass="11515">MTYYTYILTNKYNKVIYVGFTNDLKKRILEHKNKKYKNSFSGKYNVDKLVYFESHKTAQAARKREILIKNWNREWKNNLVNDMNPDWNDLGWML</sequence>
<proteinExistence type="inferred from homology"/>
<dbReference type="InterPro" id="IPR035901">
    <property type="entry name" value="GIY-YIG_endonuc_sf"/>
</dbReference>
<accession>A0A3M0G2R2</accession>
<organism evidence="3 4">
    <name type="scientific">Dokdonia sinensis</name>
    <dbReference type="NCBI Taxonomy" id="2479847"/>
    <lineage>
        <taxon>Bacteria</taxon>
        <taxon>Pseudomonadati</taxon>
        <taxon>Bacteroidota</taxon>
        <taxon>Flavobacteriia</taxon>
        <taxon>Flavobacteriales</taxon>
        <taxon>Flavobacteriaceae</taxon>
        <taxon>Dokdonia</taxon>
    </lineage>
</organism>
<dbReference type="PROSITE" id="PS50164">
    <property type="entry name" value="GIY_YIG"/>
    <property type="match status" value="1"/>
</dbReference>
<name>A0A3M0G2R2_9FLAO</name>
<keyword evidence="4" id="KW-1185">Reference proteome</keyword>
<gene>
    <name evidence="3" type="ORF">EAX61_15600</name>
</gene>
<comment type="similarity">
    <text evidence="1">Belongs to the UPF0213 family.</text>
</comment>
<feature type="domain" description="GIY-YIG" evidence="2">
    <location>
        <begin position="1"/>
        <end position="78"/>
    </location>
</feature>
<evidence type="ECO:0000313" key="4">
    <source>
        <dbReference type="Proteomes" id="UP000281985"/>
    </source>
</evidence>
<dbReference type="SUPFAM" id="SSF82771">
    <property type="entry name" value="GIY-YIG endonuclease"/>
    <property type="match status" value="1"/>
</dbReference>
<dbReference type="OrthoDB" id="9807770at2"/>
<dbReference type="CDD" id="cd10448">
    <property type="entry name" value="GIY-YIG_unchar_3"/>
    <property type="match status" value="1"/>
</dbReference>
<evidence type="ECO:0000259" key="2">
    <source>
        <dbReference type="PROSITE" id="PS50164"/>
    </source>
</evidence>
<evidence type="ECO:0000256" key="1">
    <source>
        <dbReference type="ARBA" id="ARBA00007435"/>
    </source>
</evidence>
<dbReference type="EMBL" id="REFV01000021">
    <property type="protein sequence ID" value="RMB56193.1"/>
    <property type="molecule type" value="Genomic_DNA"/>
</dbReference>
<dbReference type="Gene3D" id="3.40.1440.10">
    <property type="entry name" value="GIY-YIG endonuclease"/>
    <property type="match status" value="1"/>
</dbReference>
<dbReference type="Proteomes" id="UP000281985">
    <property type="component" value="Unassembled WGS sequence"/>
</dbReference>
<reference evidence="3 4" key="1">
    <citation type="submission" date="2018-10" db="EMBL/GenBank/DDBJ databases">
        <title>Dokdonia luteus sp. nov., isolated from sea water.</title>
        <authorList>
            <person name="Zhou L.Y."/>
            <person name="Du Z.J."/>
        </authorList>
    </citation>
    <scope>NUCLEOTIDE SEQUENCE [LARGE SCALE GENOMIC DNA]</scope>
    <source>
        <strain evidence="3 4">SH27</strain>
    </source>
</reference>
<dbReference type="PANTHER" id="PTHR34477:SF5">
    <property type="entry name" value="BSL5627 PROTEIN"/>
    <property type="match status" value="1"/>
</dbReference>
<dbReference type="PANTHER" id="PTHR34477">
    <property type="entry name" value="UPF0213 PROTEIN YHBQ"/>
    <property type="match status" value="1"/>
</dbReference>
<evidence type="ECO:0000313" key="3">
    <source>
        <dbReference type="EMBL" id="RMB56193.1"/>
    </source>
</evidence>